<reference evidence="3" key="1">
    <citation type="journal article" date="2011" name="PLoS Pathog.">
        <title>Comparative genomics yields insights into niche adaptation of plant vascular wilt pathogens.</title>
        <authorList>
            <person name="Klosterman S.J."/>
            <person name="Subbarao K.V."/>
            <person name="Kang S."/>
            <person name="Veronese P."/>
            <person name="Gold S.E."/>
            <person name="Thomma B.P.H.J."/>
            <person name="Chen Z."/>
            <person name="Henrissat B."/>
            <person name="Lee Y.-H."/>
            <person name="Park J."/>
            <person name="Garcia-Pedrajas M.D."/>
            <person name="Barbara D.J."/>
            <person name="Anchieta A."/>
            <person name="de Jonge R."/>
            <person name="Santhanam P."/>
            <person name="Maruthachalam K."/>
            <person name="Atallah Z."/>
            <person name="Amyotte S.G."/>
            <person name="Paz Z."/>
            <person name="Inderbitzin P."/>
            <person name="Hayes R.J."/>
            <person name="Heiman D.I."/>
            <person name="Young S."/>
            <person name="Zeng Q."/>
            <person name="Engels R."/>
            <person name="Galagan J."/>
            <person name="Cuomo C.A."/>
            <person name="Dobinson K.F."/>
            <person name="Ma L.-J."/>
        </authorList>
    </citation>
    <scope>NUCLEOTIDE SEQUENCE [LARGE SCALE GENOMIC DNA]</scope>
    <source>
        <strain evidence="3">VaMs.102 / ATCC MYA-4576 / FGSC 10136</strain>
    </source>
</reference>
<dbReference type="HOGENOM" id="CLU_1587757_0_0_1"/>
<feature type="compositionally biased region" description="Acidic residues" evidence="1">
    <location>
        <begin position="55"/>
        <end position="69"/>
    </location>
</feature>
<dbReference type="STRING" id="526221.C9SPS4"/>
<dbReference type="GeneID" id="9537544"/>
<evidence type="ECO:0000313" key="3">
    <source>
        <dbReference type="Proteomes" id="UP000008698"/>
    </source>
</evidence>
<dbReference type="EMBL" id="DS985221">
    <property type="protein sequence ID" value="EEY20789.1"/>
    <property type="molecule type" value="Genomic_DNA"/>
</dbReference>
<accession>C9SPS4</accession>
<name>C9SPS4_VERA1</name>
<sequence length="168" mass="18426">MSDAGVDLWSATAVGVVKRKVRQQICEAWLEAVEVHLDGSREDGGKAKDEKSADGEDEDEDSDEEAEQENEAKDGSTTETDAVDDDDDKQTKEQQRQDLFTQWFFDIHLFECAFGPAADGASTASELAALGDKVYSHTGLDGAEARKRIAASSREHWRKTSLLFGLLA</sequence>
<feature type="region of interest" description="Disordered" evidence="1">
    <location>
        <begin position="36"/>
        <end position="95"/>
    </location>
</feature>
<gene>
    <name evidence="2" type="ORF">VDBG_06899</name>
</gene>
<dbReference type="AlphaFoldDB" id="C9SPS4"/>
<protein>
    <submittedName>
        <fullName evidence="2">Predicted protein</fullName>
    </submittedName>
</protein>
<dbReference type="Proteomes" id="UP000008698">
    <property type="component" value="Unassembled WGS sequence"/>
</dbReference>
<dbReference type="RefSeq" id="XP_003003337.1">
    <property type="nucleotide sequence ID" value="XM_003003291.1"/>
</dbReference>
<dbReference type="KEGG" id="val:VDBG_06899"/>
<evidence type="ECO:0000313" key="2">
    <source>
        <dbReference type="EMBL" id="EEY20789.1"/>
    </source>
</evidence>
<proteinExistence type="predicted"/>
<feature type="compositionally biased region" description="Basic and acidic residues" evidence="1">
    <location>
        <begin position="36"/>
        <end position="54"/>
    </location>
</feature>
<organism evidence="3">
    <name type="scientific">Verticillium alfalfae (strain VaMs.102 / ATCC MYA-4576 / FGSC 10136)</name>
    <name type="common">Verticillium wilt of alfalfa</name>
    <name type="synonym">Verticillium albo-atrum</name>
    <dbReference type="NCBI Taxonomy" id="526221"/>
    <lineage>
        <taxon>Eukaryota</taxon>
        <taxon>Fungi</taxon>
        <taxon>Dikarya</taxon>
        <taxon>Ascomycota</taxon>
        <taxon>Pezizomycotina</taxon>
        <taxon>Sordariomycetes</taxon>
        <taxon>Hypocreomycetidae</taxon>
        <taxon>Glomerellales</taxon>
        <taxon>Plectosphaerellaceae</taxon>
        <taxon>Verticillium</taxon>
    </lineage>
</organism>
<dbReference type="eggNOG" id="ENOG502RN59">
    <property type="taxonomic scope" value="Eukaryota"/>
</dbReference>
<evidence type="ECO:0000256" key="1">
    <source>
        <dbReference type="SAM" id="MobiDB-lite"/>
    </source>
</evidence>
<keyword evidence="3" id="KW-1185">Reference proteome</keyword>